<name>A0A6A8MEG9_9LACO</name>
<accession>A0A6A8MEG9</accession>
<dbReference type="RefSeq" id="WP_154548714.1">
    <property type="nucleotide sequence ID" value="NZ_VUMX01000013.1"/>
</dbReference>
<evidence type="ECO:0000313" key="2">
    <source>
        <dbReference type="Proteomes" id="UP000438120"/>
    </source>
</evidence>
<protein>
    <recommendedName>
        <fullName evidence="3">Nucleotidyltransferase</fullName>
    </recommendedName>
</protein>
<evidence type="ECO:0000313" key="1">
    <source>
        <dbReference type="EMBL" id="MST87179.1"/>
    </source>
</evidence>
<dbReference type="AlphaFoldDB" id="A0A6A8MEG9"/>
<organism evidence="1 2">
    <name type="scientific">Lactobacillus porci</name>
    <dbReference type="NCBI Taxonomy" id="2012477"/>
    <lineage>
        <taxon>Bacteria</taxon>
        <taxon>Bacillati</taxon>
        <taxon>Bacillota</taxon>
        <taxon>Bacilli</taxon>
        <taxon>Lactobacillales</taxon>
        <taxon>Lactobacillaceae</taxon>
        <taxon>Lactobacillus</taxon>
    </lineage>
</organism>
<proteinExistence type="predicted"/>
<dbReference type="EMBL" id="VUMX01000013">
    <property type="protein sequence ID" value="MST87179.1"/>
    <property type="molecule type" value="Genomic_DNA"/>
</dbReference>
<keyword evidence="2" id="KW-1185">Reference proteome</keyword>
<dbReference type="OrthoDB" id="2327422at2"/>
<comment type="caution">
    <text evidence="1">The sequence shown here is derived from an EMBL/GenBank/DDBJ whole genome shotgun (WGS) entry which is preliminary data.</text>
</comment>
<gene>
    <name evidence="1" type="ORF">FYJ62_05895</name>
</gene>
<dbReference type="Proteomes" id="UP000438120">
    <property type="component" value="Unassembled WGS sequence"/>
</dbReference>
<reference evidence="1 2" key="1">
    <citation type="submission" date="2019-08" db="EMBL/GenBank/DDBJ databases">
        <title>In-depth cultivation of the pig gut microbiome towards novel bacterial diversity and tailored functional studies.</title>
        <authorList>
            <person name="Wylensek D."/>
            <person name="Hitch T.C.A."/>
            <person name="Clavel T."/>
        </authorList>
    </citation>
    <scope>NUCLEOTIDE SEQUENCE [LARGE SCALE GENOMIC DNA]</scope>
    <source>
        <strain evidence="1 2">Bifido-178-WT-2B</strain>
    </source>
</reference>
<evidence type="ECO:0008006" key="3">
    <source>
        <dbReference type="Google" id="ProtNLM"/>
    </source>
</evidence>
<sequence length="202" mass="23462">MYAYAAKDEIKIYRYLSMDCLKEAMANLRADCQIIVEAEGVVGTAGNFVTRNDKVYDLDYAIVLLKAPSEYAANPDLLHQLIEKEFDAALADKFDKVPGMPLALRYVHHAKKSGLVNFQLDLTIVKRDEGDEERLYEADGHYRWSEPFNRRFLRIQEETIKDWDQWQDLRDEYLRLKNASLDQEGQQLSVDLYRQAVANIYG</sequence>